<evidence type="ECO:0000313" key="2">
    <source>
        <dbReference type="EMBL" id="MPN27880.1"/>
    </source>
</evidence>
<comment type="caution">
    <text evidence="2">The sequence shown here is derived from an EMBL/GenBank/DDBJ whole genome shotgun (WGS) entry which is preliminary data.</text>
</comment>
<organism evidence="2">
    <name type="scientific">bioreactor metagenome</name>
    <dbReference type="NCBI Taxonomy" id="1076179"/>
    <lineage>
        <taxon>unclassified sequences</taxon>
        <taxon>metagenomes</taxon>
        <taxon>ecological metagenomes</taxon>
    </lineage>
</organism>
<gene>
    <name evidence="2" type="ORF">SDC9_175314</name>
</gene>
<name>A0A645GNV7_9ZZZZ</name>
<dbReference type="EMBL" id="VSSQ01077924">
    <property type="protein sequence ID" value="MPN27880.1"/>
    <property type="molecule type" value="Genomic_DNA"/>
</dbReference>
<keyword evidence="1" id="KW-0812">Transmembrane</keyword>
<keyword evidence="1" id="KW-1133">Transmembrane helix</keyword>
<dbReference type="AlphaFoldDB" id="A0A645GNV7"/>
<keyword evidence="1" id="KW-0472">Membrane</keyword>
<protein>
    <submittedName>
        <fullName evidence="2">Uncharacterized protein</fullName>
    </submittedName>
</protein>
<proteinExistence type="predicted"/>
<reference evidence="2" key="1">
    <citation type="submission" date="2019-08" db="EMBL/GenBank/DDBJ databases">
        <authorList>
            <person name="Kucharzyk K."/>
            <person name="Murdoch R.W."/>
            <person name="Higgins S."/>
            <person name="Loffler F."/>
        </authorList>
    </citation>
    <scope>NUCLEOTIDE SEQUENCE</scope>
</reference>
<evidence type="ECO:0000256" key="1">
    <source>
        <dbReference type="SAM" id="Phobius"/>
    </source>
</evidence>
<accession>A0A645GNV7</accession>
<sequence>MDHDIRSARIGQGGSLRPVQRSQAFLQRVRVQIVELLHSCSLPLRFAARYVGGGMEFCCQRSFLPSNTCSSVAGFSRMRRPVALAIAFAIAAATASVAGSPTLFAP</sequence>
<feature type="transmembrane region" description="Helical" evidence="1">
    <location>
        <begin position="82"/>
        <end position="104"/>
    </location>
</feature>